<dbReference type="AlphaFoldDB" id="A0A0M9BPK0"/>
<evidence type="ECO:0000256" key="6">
    <source>
        <dbReference type="ARBA" id="ARBA00023136"/>
    </source>
</evidence>
<dbReference type="GO" id="GO:0022857">
    <property type="term" value="F:transmembrane transporter activity"/>
    <property type="evidence" value="ECO:0007669"/>
    <property type="project" value="InterPro"/>
</dbReference>
<feature type="transmembrane region" description="Helical" evidence="7">
    <location>
        <begin position="177"/>
        <end position="197"/>
    </location>
</feature>
<dbReference type="GO" id="GO:0005886">
    <property type="term" value="C:plasma membrane"/>
    <property type="evidence" value="ECO:0007669"/>
    <property type="project" value="UniProtKB-SubCell"/>
</dbReference>
<dbReference type="PATRIC" id="fig|1705561.3.peg.2268"/>
<sequence>MQASTATSGAEFKAAKKDIKVFPIVLAFLMSGFIGLFGETALNVALTDLMQIFNIGSATIQWLTTGYLLTMGVLVPLSGLLMQRFTTRQLFMTSLIFSCLGALIGAVASSFGVLMVSRIIQAVGTALLLPLMFNTILLIFPVEKRGAAMGLVGLVIMFAPAVGPTIAGLLIEALNWHYIFWLSFVFLAIALIIGIFTMQNVSETTKPRIDLLSMLLSTLGFGGIVYGFSSAGEGDGGWTSSTVVISLAIGLVALIIFTIRQLKISNPLLDLRAFKYPMFALGALMVALCMMVILSSMLVLPMYLQVGLAFSTLSAGLILLPASALNGLLAPIMGKLFDKYGPKWIVLPGIVLIAVALWLFSGVTIASSVAFIITVHIIMMIGVSMIMMPAQTNGLNQLPPQLYPHGTAIINTMQQVFGAIGTAVAVSVMSNGQAKYMSQATNPNDPSLIPLSLTAGVQDAFVFGMIIAMVGFVLSLFIKRVVVNRLH</sequence>
<dbReference type="EMBL" id="LITU01000053">
    <property type="protein sequence ID" value="KOY16550.1"/>
    <property type="molecule type" value="Genomic_DNA"/>
</dbReference>
<evidence type="ECO:0000256" key="1">
    <source>
        <dbReference type="ARBA" id="ARBA00004651"/>
    </source>
</evidence>
<name>A0A0M9BPK0_9BACL</name>
<feature type="transmembrane region" description="Helical" evidence="7">
    <location>
        <begin position="62"/>
        <end position="82"/>
    </location>
</feature>
<keyword evidence="4 7" id="KW-0812">Transmembrane</keyword>
<evidence type="ECO:0000313" key="10">
    <source>
        <dbReference type="Proteomes" id="UP000037688"/>
    </source>
</evidence>
<keyword evidence="10" id="KW-1185">Reference proteome</keyword>
<dbReference type="Proteomes" id="UP000037688">
    <property type="component" value="Unassembled WGS sequence"/>
</dbReference>
<dbReference type="Pfam" id="PF07690">
    <property type="entry name" value="MFS_1"/>
    <property type="match status" value="1"/>
</dbReference>
<evidence type="ECO:0000256" key="3">
    <source>
        <dbReference type="ARBA" id="ARBA00022475"/>
    </source>
</evidence>
<evidence type="ECO:0000256" key="2">
    <source>
        <dbReference type="ARBA" id="ARBA00022448"/>
    </source>
</evidence>
<dbReference type="PANTHER" id="PTHR42718">
    <property type="entry name" value="MAJOR FACILITATOR SUPERFAMILY MULTIDRUG TRANSPORTER MFSC"/>
    <property type="match status" value="1"/>
</dbReference>
<evidence type="ECO:0000259" key="8">
    <source>
        <dbReference type="PROSITE" id="PS50850"/>
    </source>
</evidence>
<keyword evidence="2" id="KW-0813">Transport</keyword>
<accession>A0A0M9BPK0</accession>
<dbReference type="CDD" id="cd17503">
    <property type="entry name" value="MFS_LmrB_MDR_like"/>
    <property type="match status" value="1"/>
</dbReference>
<dbReference type="OrthoDB" id="9816041at2"/>
<dbReference type="PANTHER" id="PTHR42718:SF43">
    <property type="entry name" value="LINCOMYCIN RESISTANCE PROTEIN LMRB"/>
    <property type="match status" value="1"/>
</dbReference>
<feature type="domain" description="Major facilitator superfamily (MFS) profile" evidence="8">
    <location>
        <begin position="24"/>
        <end position="483"/>
    </location>
</feature>
<dbReference type="PRINTS" id="PR01036">
    <property type="entry name" value="TCRTETB"/>
</dbReference>
<evidence type="ECO:0000256" key="4">
    <source>
        <dbReference type="ARBA" id="ARBA00022692"/>
    </source>
</evidence>
<dbReference type="NCBIfam" id="TIGR00711">
    <property type="entry name" value="efflux_EmrB"/>
    <property type="match status" value="1"/>
</dbReference>
<dbReference type="InterPro" id="IPR011701">
    <property type="entry name" value="MFS"/>
</dbReference>
<evidence type="ECO:0000256" key="5">
    <source>
        <dbReference type="ARBA" id="ARBA00022989"/>
    </source>
</evidence>
<feature type="transmembrane region" description="Helical" evidence="7">
    <location>
        <begin position="408"/>
        <end position="429"/>
    </location>
</feature>
<feature type="transmembrane region" description="Helical" evidence="7">
    <location>
        <begin position="209"/>
        <end position="228"/>
    </location>
</feature>
<feature type="transmembrane region" description="Helical" evidence="7">
    <location>
        <begin position="369"/>
        <end position="387"/>
    </location>
</feature>
<dbReference type="Gene3D" id="1.20.1250.20">
    <property type="entry name" value="MFS general substrate transporter like domains"/>
    <property type="match status" value="1"/>
</dbReference>
<feature type="transmembrane region" description="Helical" evidence="7">
    <location>
        <begin position="279"/>
        <end position="304"/>
    </location>
</feature>
<dbReference type="InterPro" id="IPR036259">
    <property type="entry name" value="MFS_trans_sf"/>
</dbReference>
<dbReference type="InterPro" id="IPR020846">
    <property type="entry name" value="MFS_dom"/>
</dbReference>
<feature type="transmembrane region" description="Helical" evidence="7">
    <location>
        <begin position="344"/>
        <end position="363"/>
    </location>
</feature>
<dbReference type="SUPFAM" id="SSF103473">
    <property type="entry name" value="MFS general substrate transporter"/>
    <property type="match status" value="1"/>
</dbReference>
<evidence type="ECO:0000256" key="7">
    <source>
        <dbReference type="SAM" id="Phobius"/>
    </source>
</evidence>
<keyword evidence="3" id="KW-1003">Cell membrane</keyword>
<feature type="transmembrane region" description="Helical" evidence="7">
    <location>
        <begin position="94"/>
        <end position="113"/>
    </location>
</feature>
<dbReference type="RefSeq" id="WP_053780987.1">
    <property type="nucleotide sequence ID" value="NZ_LITU01000053.1"/>
</dbReference>
<gene>
    <name evidence="9" type="ORF">AMS66_11930</name>
</gene>
<feature type="transmembrane region" description="Helical" evidence="7">
    <location>
        <begin position="310"/>
        <end position="332"/>
    </location>
</feature>
<proteinExistence type="predicted"/>
<protein>
    <submittedName>
        <fullName evidence="9">Multidrug MFS transporter</fullName>
    </submittedName>
</protein>
<keyword evidence="5 7" id="KW-1133">Transmembrane helix</keyword>
<dbReference type="Gene3D" id="1.20.1720.10">
    <property type="entry name" value="Multidrug resistance protein D"/>
    <property type="match status" value="1"/>
</dbReference>
<feature type="transmembrane region" description="Helical" evidence="7">
    <location>
        <begin position="147"/>
        <end position="171"/>
    </location>
</feature>
<dbReference type="InterPro" id="IPR004638">
    <property type="entry name" value="EmrB-like"/>
</dbReference>
<feature type="transmembrane region" description="Helical" evidence="7">
    <location>
        <begin position="460"/>
        <end position="478"/>
    </location>
</feature>
<reference evidence="9 10" key="1">
    <citation type="submission" date="2015-08" db="EMBL/GenBank/DDBJ databases">
        <title>Draft genome sequence of cellulolytic and xylanolytic Paenibacillus sp. A59, isolated from a decaying forest soil from Patagonia, Argentina.</title>
        <authorList>
            <person name="Ghio S."/>
            <person name="Caceres A.M."/>
            <person name="Talia P."/>
            <person name="Grasso D."/>
            <person name="Campos E."/>
        </authorList>
    </citation>
    <scope>NUCLEOTIDE SEQUENCE [LARGE SCALE GENOMIC DNA]</scope>
    <source>
        <strain evidence="9 10">A59</strain>
    </source>
</reference>
<dbReference type="PROSITE" id="PS50850">
    <property type="entry name" value="MFS"/>
    <property type="match status" value="1"/>
</dbReference>
<organism evidence="9 10">
    <name type="scientific">Paenibacillus xylanivorans</name>
    <dbReference type="NCBI Taxonomy" id="1705561"/>
    <lineage>
        <taxon>Bacteria</taxon>
        <taxon>Bacillati</taxon>
        <taxon>Bacillota</taxon>
        <taxon>Bacilli</taxon>
        <taxon>Bacillales</taxon>
        <taxon>Paenibacillaceae</taxon>
        <taxon>Paenibacillus</taxon>
    </lineage>
</organism>
<comment type="subcellular location">
    <subcellularLocation>
        <location evidence="1">Cell membrane</location>
        <topology evidence="1">Multi-pass membrane protein</topology>
    </subcellularLocation>
</comment>
<feature type="transmembrane region" description="Helical" evidence="7">
    <location>
        <begin position="240"/>
        <end position="259"/>
    </location>
</feature>
<evidence type="ECO:0000313" key="9">
    <source>
        <dbReference type="EMBL" id="KOY16550.1"/>
    </source>
</evidence>
<comment type="caution">
    <text evidence="9">The sequence shown here is derived from an EMBL/GenBank/DDBJ whole genome shotgun (WGS) entry which is preliminary data.</text>
</comment>
<feature type="transmembrane region" description="Helical" evidence="7">
    <location>
        <begin position="119"/>
        <end position="140"/>
    </location>
</feature>
<keyword evidence="6 7" id="KW-0472">Membrane</keyword>
<feature type="transmembrane region" description="Helical" evidence="7">
    <location>
        <begin position="21"/>
        <end position="42"/>
    </location>
</feature>